<dbReference type="AlphaFoldDB" id="Q0RHT9"/>
<proteinExistence type="predicted"/>
<evidence type="ECO:0000313" key="2">
    <source>
        <dbReference type="EMBL" id="CAJ62934.1"/>
    </source>
</evidence>
<dbReference type="HOGENOM" id="CLU_798661_0_0_11"/>
<dbReference type="KEGG" id="fal:FRAAL4292"/>
<reference evidence="2 3" key="1">
    <citation type="journal article" date="2007" name="Genome Res.">
        <title>Genome characteristics of facultatively symbiotic Frankia sp. strains reflect host range and host plant biogeography.</title>
        <authorList>
            <person name="Normand P."/>
            <person name="Lapierre P."/>
            <person name="Tisa L.S."/>
            <person name="Gogarten J.P."/>
            <person name="Alloisio N."/>
            <person name="Bagnarol E."/>
            <person name="Bassi C.A."/>
            <person name="Berry A.M."/>
            <person name="Bickhart D.M."/>
            <person name="Choisne N."/>
            <person name="Couloux A."/>
            <person name="Cournoyer B."/>
            <person name="Cruveiller S."/>
            <person name="Daubin V."/>
            <person name="Demange N."/>
            <person name="Francino M.P."/>
            <person name="Goltsman E."/>
            <person name="Huang Y."/>
            <person name="Kopp O.R."/>
            <person name="Labarre L."/>
            <person name="Lapidus A."/>
            <person name="Lavire C."/>
            <person name="Marechal J."/>
            <person name="Martinez M."/>
            <person name="Mastronunzio J.E."/>
            <person name="Mullin B.C."/>
            <person name="Niemann J."/>
            <person name="Pujic P."/>
            <person name="Rawnsley T."/>
            <person name="Rouy Z."/>
            <person name="Schenowitz C."/>
            <person name="Sellstedt A."/>
            <person name="Tavares F."/>
            <person name="Tomkins J.P."/>
            <person name="Vallenet D."/>
            <person name="Valverde C."/>
            <person name="Wall L.G."/>
            <person name="Wang Y."/>
            <person name="Medigue C."/>
            <person name="Benson D.R."/>
        </authorList>
    </citation>
    <scope>NUCLEOTIDE SEQUENCE [LARGE SCALE GENOMIC DNA]</scope>
    <source>
        <strain evidence="3">DSM 45986 / CECT 9034 / ACN14a</strain>
    </source>
</reference>
<dbReference type="STRING" id="326424.FRAAL4292"/>
<feature type="region of interest" description="Disordered" evidence="1">
    <location>
        <begin position="314"/>
        <end position="341"/>
    </location>
</feature>
<dbReference type="RefSeq" id="WP_011605418.1">
    <property type="nucleotide sequence ID" value="NC_008278.1"/>
</dbReference>
<dbReference type="Proteomes" id="UP000000657">
    <property type="component" value="Chromosome"/>
</dbReference>
<name>Q0RHT9_FRAAA</name>
<evidence type="ECO:0000256" key="1">
    <source>
        <dbReference type="SAM" id="MobiDB-lite"/>
    </source>
</evidence>
<accession>Q0RHT9</accession>
<feature type="compositionally biased region" description="Low complexity" evidence="1">
    <location>
        <begin position="162"/>
        <end position="178"/>
    </location>
</feature>
<gene>
    <name evidence="2" type="ordered locus">FRAAL4292</name>
</gene>
<keyword evidence="3" id="KW-1185">Reference proteome</keyword>
<evidence type="ECO:0000313" key="3">
    <source>
        <dbReference type="Proteomes" id="UP000000657"/>
    </source>
</evidence>
<dbReference type="OrthoDB" id="3217974at2"/>
<feature type="region of interest" description="Disordered" evidence="1">
    <location>
        <begin position="157"/>
        <end position="199"/>
    </location>
</feature>
<protein>
    <submittedName>
        <fullName evidence="2">Uncharacterized protein</fullName>
    </submittedName>
</protein>
<organism evidence="2 3">
    <name type="scientific">Frankia alni (strain DSM 45986 / CECT 9034 / ACN14a)</name>
    <dbReference type="NCBI Taxonomy" id="326424"/>
    <lineage>
        <taxon>Bacteria</taxon>
        <taxon>Bacillati</taxon>
        <taxon>Actinomycetota</taxon>
        <taxon>Actinomycetes</taxon>
        <taxon>Frankiales</taxon>
        <taxon>Frankiaceae</taxon>
        <taxon>Frankia</taxon>
    </lineage>
</organism>
<dbReference type="EMBL" id="CT573213">
    <property type="protein sequence ID" value="CAJ62934.1"/>
    <property type="molecule type" value="Genomic_DNA"/>
</dbReference>
<sequence length="341" mass="35549">MRTVQARLDRAAAIADATIYRHDPGHRRRAGGSGSGGLVGVLTPAAYAVRHPADRAYAHAECLLEAGPDAVLTAQVRWLQITTREQHVLRSGGASGRSDAPVDADPDDQADFLPHEVDEDVTVADLLAARPGPIGRPPTPSTGTWPRGWLPHLSAPRPAPWEPAAAAADGPGRSRSGAHTVQLQAPSGRQVRTVDHGGTAPTRITWDTWSAQAELRLSAGLYPGPHPLVRLRAELVNTSGWPPHADETGGRGPVGWAARTPRGQALRHALIGAHVILGTDQGRFVSLNAPPDWAADVAQDCINDGLWPAVVGGPGDGPGGGPTAVLLTPVRISDDPGPSPA</sequence>